<organism evidence="3 4">
    <name type="scientific">Spirosoma pollinicola</name>
    <dbReference type="NCBI Taxonomy" id="2057025"/>
    <lineage>
        <taxon>Bacteria</taxon>
        <taxon>Pseudomonadati</taxon>
        <taxon>Bacteroidota</taxon>
        <taxon>Cytophagia</taxon>
        <taxon>Cytophagales</taxon>
        <taxon>Cytophagaceae</taxon>
        <taxon>Spirosoma</taxon>
    </lineage>
</organism>
<dbReference type="GO" id="GO:0000287">
    <property type="term" value="F:magnesium ion binding"/>
    <property type="evidence" value="ECO:0007669"/>
    <property type="project" value="InterPro"/>
</dbReference>
<evidence type="ECO:0000313" key="4">
    <source>
        <dbReference type="Proteomes" id="UP000232883"/>
    </source>
</evidence>
<dbReference type="InterPro" id="IPR037143">
    <property type="entry name" value="4-PPantetheinyl_Trfase_dom_sf"/>
</dbReference>
<dbReference type="OrthoDB" id="663853at2"/>
<dbReference type="Gene3D" id="3.90.470.20">
    <property type="entry name" value="4'-phosphopantetheinyl transferase domain"/>
    <property type="match status" value="1"/>
</dbReference>
<protein>
    <recommendedName>
        <fullName evidence="2">4'-phosphopantetheinyl transferase domain-containing protein</fullName>
    </recommendedName>
</protein>
<name>A0A2K8YV65_9BACT</name>
<dbReference type="EMBL" id="CP025096">
    <property type="protein sequence ID" value="AUD01511.1"/>
    <property type="molecule type" value="Genomic_DNA"/>
</dbReference>
<dbReference type="Proteomes" id="UP000232883">
    <property type="component" value="Chromosome"/>
</dbReference>
<dbReference type="Pfam" id="PF01648">
    <property type="entry name" value="ACPS"/>
    <property type="match status" value="1"/>
</dbReference>
<dbReference type="AlphaFoldDB" id="A0A2K8YV65"/>
<feature type="domain" description="4'-phosphopantetheinyl transferase" evidence="2">
    <location>
        <begin position="2"/>
        <end position="110"/>
    </location>
</feature>
<sequence length="213" mass="23952">MIGNDIVDLNQARLESNWRRRGYIDKIFTPYEQQLIEEANNPDQMVWLLWSMKESAYKLAVRTTKERLFAPTKIACSLHESTAETVDGAVFYGETYQTRSIITTNYIATIAFPVNTVPTVTQVIVPFDTADSRAHQRLIRQQIRQHVSVAVNVSEQHICIENDSLGIPLVTAGNVALSLSISHHGQYGAFAIVPSKLQPEISDTLRVFSEYAV</sequence>
<dbReference type="SUPFAM" id="SSF56214">
    <property type="entry name" value="4'-phosphopantetheinyl transferase"/>
    <property type="match status" value="2"/>
</dbReference>
<dbReference type="GO" id="GO:0008897">
    <property type="term" value="F:holo-[acyl-carrier-protein] synthase activity"/>
    <property type="evidence" value="ECO:0007669"/>
    <property type="project" value="InterPro"/>
</dbReference>
<gene>
    <name evidence="3" type="ORF">CWM47_06595</name>
</gene>
<proteinExistence type="predicted"/>
<dbReference type="RefSeq" id="WP_100987232.1">
    <property type="nucleotide sequence ID" value="NZ_CP025096.1"/>
</dbReference>
<dbReference type="KEGG" id="spir:CWM47_06595"/>
<evidence type="ECO:0000313" key="3">
    <source>
        <dbReference type="EMBL" id="AUD01511.1"/>
    </source>
</evidence>
<accession>A0A2K8YV65</accession>
<evidence type="ECO:0000259" key="2">
    <source>
        <dbReference type="Pfam" id="PF01648"/>
    </source>
</evidence>
<evidence type="ECO:0000256" key="1">
    <source>
        <dbReference type="ARBA" id="ARBA00022679"/>
    </source>
</evidence>
<keyword evidence="1" id="KW-0808">Transferase</keyword>
<reference evidence="3 4" key="1">
    <citation type="submission" date="2017-11" db="EMBL/GenBank/DDBJ databases">
        <title>Taxonomic description and genome sequences of Spirosoma HA7 sp. nov., isolated from pollen microhabitat of Corylus avellana.</title>
        <authorList>
            <person name="Ambika Manirajan B."/>
            <person name="Suarez C."/>
            <person name="Ratering S."/>
            <person name="Geissler-Plaum R."/>
            <person name="Cardinale M."/>
            <person name="Sylvia S."/>
        </authorList>
    </citation>
    <scope>NUCLEOTIDE SEQUENCE [LARGE SCALE GENOMIC DNA]</scope>
    <source>
        <strain evidence="3 4">HA7</strain>
    </source>
</reference>
<keyword evidence="4" id="KW-1185">Reference proteome</keyword>
<dbReference type="InterPro" id="IPR008278">
    <property type="entry name" value="4-PPantetheinyl_Trfase_dom"/>
</dbReference>